<organism evidence="2 3">
    <name type="scientific">Enhygromyxa salina</name>
    <dbReference type="NCBI Taxonomy" id="215803"/>
    <lineage>
        <taxon>Bacteria</taxon>
        <taxon>Pseudomonadati</taxon>
        <taxon>Myxococcota</taxon>
        <taxon>Polyangia</taxon>
        <taxon>Nannocystales</taxon>
        <taxon>Nannocystaceae</taxon>
        <taxon>Enhygromyxa</taxon>
    </lineage>
</organism>
<protein>
    <submittedName>
        <fullName evidence="2">Arylesterase</fullName>
        <ecNumber evidence="2">3.1.1.2</ecNumber>
    </submittedName>
</protein>
<gene>
    <name evidence="2" type="ORF">ENSA7_29640</name>
</gene>
<dbReference type="GO" id="GO:0004064">
    <property type="term" value="F:arylesterase activity"/>
    <property type="evidence" value="ECO:0007669"/>
    <property type="project" value="UniProtKB-EC"/>
</dbReference>
<evidence type="ECO:0000313" key="3">
    <source>
        <dbReference type="Proteomes" id="UP000238823"/>
    </source>
</evidence>
<evidence type="ECO:0000259" key="1">
    <source>
        <dbReference type="Pfam" id="PF00561"/>
    </source>
</evidence>
<dbReference type="RefSeq" id="WP_146157710.1">
    <property type="nucleotide sequence ID" value="NZ_PVNL01000057.1"/>
</dbReference>
<dbReference type="PANTHER" id="PTHR43194:SF5">
    <property type="entry name" value="PIMELOYL-[ACYL-CARRIER PROTEIN] METHYL ESTER ESTERASE"/>
    <property type="match status" value="1"/>
</dbReference>
<evidence type="ECO:0000313" key="2">
    <source>
        <dbReference type="EMBL" id="PRQ07256.1"/>
    </source>
</evidence>
<dbReference type="SUPFAM" id="SSF53474">
    <property type="entry name" value="alpha/beta-Hydrolases"/>
    <property type="match status" value="1"/>
</dbReference>
<accession>A0A2S9YQ99</accession>
<dbReference type="EC" id="3.1.1.2" evidence="2"/>
<dbReference type="InterPro" id="IPR000073">
    <property type="entry name" value="AB_hydrolase_1"/>
</dbReference>
<name>A0A2S9YQ99_9BACT</name>
<dbReference type="AlphaFoldDB" id="A0A2S9YQ99"/>
<sequence>MSDRQHWVRHWVRRDDGARLHVRSLGSPSQRPALLILDGIGCAGWAFRKLGPHLAGSPESGGRQVVLMHYRGHGKSPSPPRPWQLGMHTLADDAAAVCDALGLERVVALGFSMGFQVALEFYRRHRARTAALISLAGPPGQPLASFRGTDAFSFVLPLVVGVTRLARQMTRRVWASVLPSQRAIDFALRYEVNRERIDSRDFELYLRQMADMNPELFAAMLEQAQRHTAEDILGKIRVPTMVVAGARDEFVPVQRLRAMAFAIPGARWELIDEATHALPAEYPDELALRITRFLEELPDAAA</sequence>
<dbReference type="Gene3D" id="3.40.50.1820">
    <property type="entry name" value="alpha/beta hydrolase"/>
    <property type="match status" value="1"/>
</dbReference>
<dbReference type="PANTHER" id="PTHR43194">
    <property type="entry name" value="HYDROLASE ALPHA/BETA FOLD FAMILY"/>
    <property type="match status" value="1"/>
</dbReference>
<dbReference type="Proteomes" id="UP000238823">
    <property type="component" value="Unassembled WGS sequence"/>
</dbReference>
<dbReference type="InterPro" id="IPR029058">
    <property type="entry name" value="AB_hydrolase_fold"/>
</dbReference>
<comment type="caution">
    <text evidence="2">The sequence shown here is derived from an EMBL/GenBank/DDBJ whole genome shotgun (WGS) entry which is preliminary data.</text>
</comment>
<proteinExistence type="predicted"/>
<dbReference type="EMBL" id="PVNL01000057">
    <property type="protein sequence ID" value="PRQ07256.1"/>
    <property type="molecule type" value="Genomic_DNA"/>
</dbReference>
<reference evidence="2 3" key="1">
    <citation type="submission" date="2018-03" db="EMBL/GenBank/DDBJ databases">
        <title>Draft Genome Sequences of the Obligatory Marine Myxobacteria Enhygromyxa salina SWB007.</title>
        <authorList>
            <person name="Poehlein A."/>
            <person name="Moghaddam J.A."/>
            <person name="Harms H."/>
            <person name="Alanjari M."/>
            <person name="Koenig G.M."/>
            <person name="Daniel R."/>
            <person name="Schaeberle T.F."/>
        </authorList>
    </citation>
    <scope>NUCLEOTIDE SEQUENCE [LARGE SCALE GENOMIC DNA]</scope>
    <source>
        <strain evidence="2 3">SWB007</strain>
    </source>
</reference>
<keyword evidence="2" id="KW-0378">Hydrolase</keyword>
<dbReference type="InterPro" id="IPR050228">
    <property type="entry name" value="Carboxylesterase_BioH"/>
</dbReference>
<dbReference type="OrthoDB" id="5491135at2"/>
<feature type="domain" description="AB hydrolase-1" evidence="1">
    <location>
        <begin position="32"/>
        <end position="278"/>
    </location>
</feature>
<dbReference type="Pfam" id="PF00561">
    <property type="entry name" value="Abhydrolase_1"/>
    <property type="match status" value="1"/>
</dbReference>